<keyword evidence="2" id="KW-1185">Reference proteome</keyword>
<accession>A0ACC2KS24</accession>
<dbReference type="Proteomes" id="UP001234297">
    <property type="component" value="Chromosome 11"/>
</dbReference>
<gene>
    <name evidence="1" type="ORF">MRB53_032556</name>
</gene>
<dbReference type="EMBL" id="CM056819">
    <property type="protein sequence ID" value="KAJ8624026.1"/>
    <property type="molecule type" value="Genomic_DNA"/>
</dbReference>
<comment type="caution">
    <text evidence="1">The sequence shown here is derived from an EMBL/GenBank/DDBJ whole genome shotgun (WGS) entry which is preliminary data.</text>
</comment>
<name>A0ACC2KS24_PERAE</name>
<evidence type="ECO:0000313" key="2">
    <source>
        <dbReference type="Proteomes" id="UP001234297"/>
    </source>
</evidence>
<reference evidence="1 2" key="1">
    <citation type="journal article" date="2022" name="Hortic Res">
        <title>A haplotype resolved chromosomal level avocado genome allows analysis of novel avocado genes.</title>
        <authorList>
            <person name="Nath O."/>
            <person name="Fletcher S.J."/>
            <person name="Hayward A."/>
            <person name="Shaw L.M."/>
            <person name="Masouleh A.K."/>
            <person name="Furtado A."/>
            <person name="Henry R.J."/>
            <person name="Mitter N."/>
        </authorList>
    </citation>
    <scope>NUCLEOTIDE SEQUENCE [LARGE SCALE GENOMIC DNA]</scope>
    <source>
        <strain evidence="2">cv. Hass</strain>
    </source>
</reference>
<sequence length="418" mass="49132">MLPKDIRIEVADIVYWWIGEGFVSETNGRTTFETGKEYVLELCNRCLLIGEHDMFERNIVFVKIHDLVRDMAIKIAREVNFTSLDEREMPELSAESRRLRIFDNGAIENVESTRADNSKIESKLRTLWGLDIEKEVFLNKNLELRKLKRLRLLIAWFRSKNQEQIIMKDWLYRITSLLSLVYLGLHDCIVEQLPDSIGNLRNLQFLTLSNFENLKMLPSTMTKLDKLIVFRIFECASLTCMPEEIGRLSKLERLERLPYTNSSQKIASRIELKHLLRVEISFFPYYGSEGDAFVSKLNHLLSPLQCLQELRLACYPGQSTPVWLNPTSLPHLKFLCIDFGRRLRYMSPEFWEGNWKIEGLCMMELFELEEESIMFLRAMPSLRMVRVFDCPRLKSFPLDVTQDDAIWRKEDDDTPGKH</sequence>
<protein>
    <submittedName>
        <fullName evidence="1">Uncharacterized protein</fullName>
    </submittedName>
</protein>
<evidence type="ECO:0000313" key="1">
    <source>
        <dbReference type="EMBL" id="KAJ8624026.1"/>
    </source>
</evidence>
<organism evidence="1 2">
    <name type="scientific">Persea americana</name>
    <name type="common">Avocado</name>
    <dbReference type="NCBI Taxonomy" id="3435"/>
    <lineage>
        <taxon>Eukaryota</taxon>
        <taxon>Viridiplantae</taxon>
        <taxon>Streptophyta</taxon>
        <taxon>Embryophyta</taxon>
        <taxon>Tracheophyta</taxon>
        <taxon>Spermatophyta</taxon>
        <taxon>Magnoliopsida</taxon>
        <taxon>Magnoliidae</taxon>
        <taxon>Laurales</taxon>
        <taxon>Lauraceae</taxon>
        <taxon>Persea</taxon>
    </lineage>
</organism>
<proteinExistence type="predicted"/>